<evidence type="ECO:0000313" key="2">
    <source>
        <dbReference type="EMBL" id="PRZ43004.1"/>
    </source>
</evidence>
<dbReference type="AlphaFoldDB" id="A0A2T1A385"/>
<comment type="caution">
    <text evidence="2">The sequence shown here is derived from an EMBL/GenBank/DDBJ whole genome shotgun (WGS) entry which is preliminary data.</text>
</comment>
<evidence type="ECO:0000256" key="1">
    <source>
        <dbReference type="SAM" id="MobiDB-lite"/>
    </source>
</evidence>
<feature type="region of interest" description="Disordered" evidence="1">
    <location>
        <begin position="1"/>
        <end position="92"/>
    </location>
</feature>
<dbReference type="OrthoDB" id="3751446at2"/>
<proteinExistence type="predicted"/>
<feature type="compositionally biased region" description="Polar residues" evidence="1">
    <location>
        <begin position="74"/>
        <end position="92"/>
    </location>
</feature>
<dbReference type="RefSeq" id="WP_106347992.1">
    <property type="nucleotide sequence ID" value="NZ_PVUE01000003.1"/>
</dbReference>
<sequence>MSVAQIPAHAAPPSSPPAPPAVTVDPLAPGGGAQATPPPATESGDFSNPPADSVVPPEPPAAPPAKTGYDEASSKLTSQSASQDIYTNTDGTTTVKQYTEAVNAVDAKTGKWVDADPTLTKATSSDLSPAADDVSGVKDQSAALKAKQHSLHPVFGVDASGGTLSASTNGVSVKVTPVKAPSSSKVKKDSATQVTYPAAASGSDLTYDVSTGTVKESIVLDAAPGESGAAAWSFWLDIDGGSDPAITDLGAVEVLDTDGEVAFGIPVPYVFDSSAQEGVHEAEDTNGHYVLEQVGKRWKLTVQVDRAWLNDPALVYPVMVDPTLGGVGYDAALSIASDGTIVQGGPMKVGNPNDGRKVWRGFAHYDYLSWAQWGYQVVHVSAYLHRVGGTPNGYAMSMWHAGSFTFGGNVEYMGLVRTSRPSSTSTAAGWCRIYAGSSGRGTRTRGTCSRGTRAPGCIRISRSRPRCTSR</sequence>
<dbReference type="Proteomes" id="UP000237752">
    <property type="component" value="Unassembled WGS sequence"/>
</dbReference>
<protein>
    <submittedName>
        <fullName evidence="2">Uncharacterized protein</fullName>
    </submittedName>
</protein>
<organism evidence="2 3">
    <name type="scientific">Antricoccus suffuscus</name>
    <dbReference type="NCBI Taxonomy" id="1629062"/>
    <lineage>
        <taxon>Bacteria</taxon>
        <taxon>Bacillati</taxon>
        <taxon>Actinomycetota</taxon>
        <taxon>Actinomycetes</taxon>
        <taxon>Geodermatophilales</taxon>
        <taxon>Antricoccaceae</taxon>
        <taxon>Antricoccus</taxon>
    </lineage>
</organism>
<evidence type="ECO:0000313" key="3">
    <source>
        <dbReference type="Proteomes" id="UP000237752"/>
    </source>
</evidence>
<dbReference type="EMBL" id="PVUE01000003">
    <property type="protein sequence ID" value="PRZ43004.1"/>
    <property type="molecule type" value="Genomic_DNA"/>
</dbReference>
<name>A0A2T1A385_9ACTN</name>
<keyword evidence="3" id="KW-1185">Reference proteome</keyword>
<gene>
    <name evidence="2" type="ORF">CLV47_10360</name>
</gene>
<reference evidence="2 3" key="1">
    <citation type="submission" date="2018-03" db="EMBL/GenBank/DDBJ databases">
        <title>Genomic Encyclopedia of Archaeal and Bacterial Type Strains, Phase II (KMG-II): from individual species to whole genera.</title>
        <authorList>
            <person name="Goeker M."/>
        </authorList>
    </citation>
    <scope>NUCLEOTIDE SEQUENCE [LARGE SCALE GENOMIC DNA]</scope>
    <source>
        <strain evidence="2 3">DSM 100065</strain>
    </source>
</reference>
<accession>A0A2T1A385</accession>